<gene>
    <name evidence="2" type="ORF">MFIFM68171_03059</name>
</gene>
<comment type="caution">
    <text evidence="2">The sequence shown here is derived from an EMBL/GenBank/DDBJ whole genome shotgun (WGS) entry which is preliminary data.</text>
</comment>
<organism evidence="2 3">
    <name type="scientific">Madurella fahalii</name>
    <dbReference type="NCBI Taxonomy" id="1157608"/>
    <lineage>
        <taxon>Eukaryota</taxon>
        <taxon>Fungi</taxon>
        <taxon>Dikarya</taxon>
        <taxon>Ascomycota</taxon>
        <taxon>Pezizomycotina</taxon>
        <taxon>Sordariomycetes</taxon>
        <taxon>Sordariomycetidae</taxon>
        <taxon>Sordariales</taxon>
        <taxon>Sordariales incertae sedis</taxon>
        <taxon>Madurella</taxon>
    </lineage>
</organism>
<reference evidence="2 3" key="1">
    <citation type="submission" date="2024-09" db="EMBL/GenBank/DDBJ databases">
        <title>Itraconazole resistance in Madurella fahalii resulting from another homologue of gene encoding cytochrome P450 14-alpha sterol demethylase (CYP51).</title>
        <authorList>
            <person name="Yoshioka I."/>
            <person name="Fahal A.H."/>
            <person name="Kaneko S."/>
            <person name="Yaguchi T."/>
        </authorList>
    </citation>
    <scope>NUCLEOTIDE SEQUENCE [LARGE SCALE GENOMIC DNA]</scope>
    <source>
        <strain evidence="2 3">IFM 68171</strain>
    </source>
</reference>
<proteinExistence type="predicted"/>
<sequence>MASRGSGISPPNETFLSRKKKEILDRSMALFQQHLDRCLDNSVSGPVKRRSKRARDDGDTAPDRSGVEETGARNKKKRVSREANARKYACPFCKHDPARYKNVKTCCGPGWDDVHRVKEHVYRSHSMKNSCPRCFEHFDTADALNNHQRADIPCKVKHPSSDAITEEQEKQLRARAKAHCSEETRWEEMYRIIFPGEPIPSPYYDSDPEASSNAMCSRFKSKDECKEFLRAELPRLVRPAMEQYVNSLFQELQAKVDQKAAEIIRDVEIQMLRTFQFGVEQSATSIPARVAATPRLGPGSSELAKMDEMLHGLNDDPMYTEFRDGLHWDIEELLGDNPSIGCGESSVDSAYFTSSGGGSLPGGLPQYIPGYM</sequence>
<name>A0ABQ0G553_9PEZI</name>
<dbReference type="RefSeq" id="XP_070914582.1">
    <property type="nucleotide sequence ID" value="XM_071058481.1"/>
</dbReference>
<evidence type="ECO:0000313" key="3">
    <source>
        <dbReference type="Proteomes" id="UP001628179"/>
    </source>
</evidence>
<feature type="region of interest" description="Disordered" evidence="1">
    <location>
        <begin position="41"/>
        <end position="81"/>
    </location>
</feature>
<dbReference type="PANTHER" id="PTHR38166">
    <property type="entry name" value="C2H2-TYPE DOMAIN-CONTAINING PROTEIN-RELATED"/>
    <property type="match status" value="1"/>
</dbReference>
<accession>A0ABQ0G553</accession>
<keyword evidence="3" id="KW-1185">Reference proteome</keyword>
<dbReference type="EMBL" id="BAAFSV010000002">
    <property type="protein sequence ID" value="GAB1312849.1"/>
    <property type="molecule type" value="Genomic_DNA"/>
</dbReference>
<evidence type="ECO:0000313" key="2">
    <source>
        <dbReference type="EMBL" id="GAB1312849.1"/>
    </source>
</evidence>
<evidence type="ECO:0008006" key="4">
    <source>
        <dbReference type="Google" id="ProtNLM"/>
    </source>
</evidence>
<dbReference type="PANTHER" id="PTHR38166:SF1">
    <property type="entry name" value="C2H2-TYPE DOMAIN-CONTAINING PROTEIN"/>
    <property type="match status" value="1"/>
</dbReference>
<evidence type="ECO:0000256" key="1">
    <source>
        <dbReference type="SAM" id="MobiDB-lite"/>
    </source>
</evidence>
<protein>
    <recommendedName>
        <fullName evidence="4">C2H2-type domain-containing protein</fullName>
    </recommendedName>
</protein>
<dbReference type="Proteomes" id="UP001628179">
    <property type="component" value="Unassembled WGS sequence"/>
</dbReference>
<dbReference type="GeneID" id="98173804"/>
<feature type="compositionally biased region" description="Basic and acidic residues" evidence="1">
    <location>
        <begin position="54"/>
        <end position="72"/>
    </location>
</feature>